<protein>
    <submittedName>
        <fullName evidence="2">Uncharacterized protein</fullName>
    </submittedName>
</protein>
<evidence type="ECO:0000313" key="2">
    <source>
        <dbReference type="EMBL" id="GFA19549.1"/>
    </source>
</evidence>
<organism evidence="2">
    <name type="scientific">Tanacetum cinerariifolium</name>
    <name type="common">Dalmatian daisy</name>
    <name type="synonym">Chrysanthemum cinerariifolium</name>
    <dbReference type="NCBI Taxonomy" id="118510"/>
    <lineage>
        <taxon>Eukaryota</taxon>
        <taxon>Viridiplantae</taxon>
        <taxon>Streptophyta</taxon>
        <taxon>Embryophyta</taxon>
        <taxon>Tracheophyta</taxon>
        <taxon>Spermatophyta</taxon>
        <taxon>Magnoliopsida</taxon>
        <taxon>eudicotyledons</taxon>
        <taxon>Gunneridae</taxon>
        <taxon>Pentapetalae</taxon>
        <taxon>asterids</taxon>
        <taxon>campanulids</taxon>
        <taxon>Asterales</taxon>
        <taxon>Asteraceae</taxon>
        <taxon>Asteroideae</taxon>
        <taxon>Anthemideae</taxon>
        <taxon>Anthemidinae</taxon>
        <taxon>Tanacetum</taxon>
    </lineage>
</organism>
<accession>A0A699J9X0</accession>
<feature type="non-terminal residue" evidence="2">
    <location>
        <position position="231"/>
    </location>
</feature>
<dbReference type="EMBL" id="BKCJ010383812">
    <property type="protein sequence ID" value="GFA19549.1"/>
    <property type="molecule type" value="Genomic_DNA"/>
</dbReference>
<feature type="region of interest" description="Disordered" evidence="1">
    <location>
        <begin position="21"/>
        <end position="69"/>
    </location>
</feature>
<name>A0A699J9X0_TANCI</name>
<reference evidence="2" key="1">
    <citation type="journal article" date="2019" name="Sci. Rep.">
        <title>Draft genome of Tanacetum cinerariifolium, the natural source of mosquito coil.</title>
        <authorList>
            <person name="Yamashiro T."/>
            <person name="Shiraishi A."/>
            <person name="Satake H."/>
            <person name="Nakayama K."/>
        </authorList>
    </citation>
    <scope>NUCLEOTIDE SEQUENCE</scope>
</reference>
<sequence length="231" mass="25131">MFFNCKLEILLNLRIGRCSKPFGKNTTSEPESEKYQPLSKVPGKGKAKVTEEHVTHDLLSLQKPKKKSPADQYIFQGRVFEPIGSFGHDESPYAVLGQSDSEEESEKVVLGADEGGQGEGHAGPDPSAQAEDQTGSDVGAQDKGQAGTNPDKISEGQARPDLGNARADVHSIPSLVVHVGSDREHMDLDVADVSPQPSMEQLDEWFTTTTYPKVQENLKLAVEEHVLLEDP</sequence>
<evidence type="ECO:0000256" key="1">
    <source>
        <dbReference type="SAM" id="MobiDB-lite"/>
    </source>
</evidence>
<dbReference type="AlphaFoldDB" id="A0A699J9X0"/>
<comment type="caution">
    <text evidence="2">The sequence shown here is derived from an EMBL/GenBank/DDBJ whole genome shotgun (WGS) entry which is preliminary data.</text>
</comment>
<proteinExistence type="predicted"/>
<gene>
    <name evidence="2" type="ORF">Tci_591521</name>
</gene>
<feature type="region of interest" description="Disordered" evidence="1">
    <location>
        <begin position="85"/>
        <end position="167"/>
    </location>
</feature>